<evidence type="ECO:0000259" key="2">
    <source>
        <dbReference type="Pfam" id="PF01048"/>
    </source>
</evidence>
<sequence>RPETTTDDTQSHAKVEHALKNTNSNVKEALNVSGDSFIGNNEQRQFILQHFTTAIAAEMEAAAIAQTFYQFKVPFI</sequence>
<dbReference type="GO" id="GO:0008782">
    <property type="term" value="F:adenosylhomocysteine nucleosidase activity"/>
    <property type="evidence" value="ECO:0007669"/>
    <property type="project" value="UniProtKB-EC"/>
</dbReference>
<evidence type="ECO:0000313" key="4">
    <source>
        <dbReference type="Proteomes" id="UP000597038"/>
    </source>
</evidence>
<keyword evidence="3" id="KW-0378">Hydrolase</keyword>
<dbReference type="InterPro" id="IPR000845">
    <property type="entry name" value="Nucleoside_phosphorylase_d"/>
</dbReference>
<keyword evidence="4" id="KW-1185">Reference proteome</keyword>
<reference evidence="3 4" key="1">
    <citation type="submission" date="2020-12" db="EMBL/GenBank/DDBJ databases">
        <title>Genomic analysis of Staphylococcus felis from a cat with skin infection.</title>
        <authorList>
            <person name="Aslantas O."/>
            <person name="Keskin O."/>
            <person name="Buyukaltay K."/>
            <person name="Gullu Yucetepe A."/>
        </authorList>
    </citation>
    <scope>NUCLEOTIDE SEQUENCE [LARGE SCALE GENOMIC DNA]</scope>
    <source>
        <strain evidence="3 4">HARRANVET</strain>
    </source>
</reference>
<dbReference type="SUPFAM" id="SSF53167">
    <property type="entry name" value="Purine and uridine phosphorylases"/>
    <property type="match status" value="1"/>
</dbReference>
<dbReference type="EC" id="3.2.2.9" evidence="3"/>
<evidence type="ECO:0000313" key="3">
    <source>
        <dbReference type="EMBL" id="MBH9582248.1"/>
    </source>
</evidence>
<organism evidence="3 4">
    <name type="scientific">Staphylococcus felis</name>
    <dbReference type="NCBI Taxonomy" id="46127"/>
    <lineage>
        <taxon>Bacteria</taxon>
        <taxon>Bacillati</taxon>
        <taxon>Bacillota</taxon>
        <taxon>Bacilli</taxon>
        <taxon>Bacillales</taxon>
        <taxon>Staphylococcaceae</taxon>
        <taxon>Staphylococcus</taxon>
    </lineage>
</organism>
<proteinExistence type="predicted"/>
<protein>
    <submittedName>
        <fullName evidence="3">5'-methylthioadenosine/S-adenosylhomocysteine nucleosidase</fullName>
        <ecNumber evidence="3">3.2.2.9</ecNumber>
    </submittedName>
</protein>
<dbReference type="Proteomes" id="UP000597038">
    <property type="component" value="Unassembled WGS sequence"/>
</dbReference>
<dbReference type="Gene3D" id="3.40.50.1580">
    <property type="entry name" value="Nucleoside phosphorylase domain"/>
    <property type="match status" value="1"/>
</dbReference>
<feature type="non-terminal residue" evidence="3">
    <location>
        <position position="1"/>
    </location>
</feature>
<keyword evidence="3" id="KW-0326">Glycosidase</keyword>
<accession>A0ABS0QSJ1</accession>
<name>A0ABS0QSJ1_9STAP</name>
<dbReference type="EMBL" id="JAEDAQ010000270">
    <property type="protein sequence ID" value="MBH9582248.1"/>
    <property type="molecule type" value="Genomic_DNA"/>
</dbReference>
<dbReference type="Pfam" id="PF01048">
    <property type="entry name" value="PNP_UDP_1"/>
    <property type="match status" value="1"/>
</dbReference>
<gene>
    <name evidence="3" type="ORF">I9026_13090</name>
</gene>
<evidence type="ECO:0000256" key="1">
    <source>
        <dbReference type="SAM" id="MobiDB-lite"/>
    </source>
</evidence>
<feature type="compositionally biased region" description="Basic and acidic residues" evidence="1">
    <location>
        <begin position="1"/>
        <end position="19"/>
    </location>
</feature>
<feature type="non-terminal residue" evidence="3">
    <location>
        <position position="76"/>
    </location>
</feature>
<feature type="region of interest" description="Disordered" evidence="1">
    <location>
        <begin position="1"/>
        <end position="20"/>
    </location>
</feature>
<feature type="domain" description="Nucleoside phosphorylase" evidence="2">
    <location>
        <begin position="13"/>
        <end position="76"/>
    </location>
</feature>
<comment type="caution">
    <text evidence="3">The sequence shown here is derived from an EMBL/GenBank/DDBJ whole genome shotgun (WGS) entry which is preliminary data.</text>
</comment>
<dbReference type="InterPro" id="IPR035994">
    <property type="entry name" value="Nucleoside_phosphorylase_sf"/>
</dbReference>